<comment type="caution">
    <text evidence="2">The sequence shown here is derived from an EMBL/GenBank/DDBJ whole genome shotgun (WGS) entry which is preliminary data.</text>
</comment>
<keyword evidence="1" id="KW-0812">Transmembrane</keyword>
<dbReference type="HOGENOM" id="CLU_172614_2_1_11"/>
<proteinExistence type="predicted"/>
<dbReference type="Proteomes" id="UP000013167">
    <property type="component" value="Unassembled WGS sequence"/>
</dbReference>
<dbReference type="Pfam" id="PF20447">
    <property type="entry name" value="DUF6704"/>
    <property type="match status" value="1"/>
</dbReference>
<sequence>MSDEHESHGHSVAAWVSVTLLIIGFGLGSLAVALLNVPLAIGGVIVCIIGLVAGKVLAARGYGLAGQQGAGH</sequence>
<keyword evidence="1" id="KW-0472">Membrane</keyword>
<reference evidence="2 3" key="1">
    <citation type="journal article" date="2013" name="ISME J.">
        <title>A metabolic model for members of the genus Tetrasphaera involved in enhanced biological phosphorus removal.</title>
        <authorList>
            <person name="Kristiansen R."/>
            <person name="Nguyen H.T.T."/>
            <person name="Saunders A.M."/>
            <person name="Nielsen J.L."/>
            <person name="Wimmer R."/>
            <person name="Le V.Q."/>
            <person name="McIlroy S.J."/>
            <person name="Petrovski S."/>
            <person name="Seviour R.J."/>
            <person name="Calteau A."/>
            <person name="Nielsen K.L."/>
            <person name="Nielsen P.H."/>
        </authorList>
    </citation>
    <scope>NUCLEOTIDE SEQUENCE [LARGE SCALE GENOMIC DNA]</scope>
    <source>
        <strain evidence="2 3">Lp2</strain>
    </source>
</reference>
<evidence type="ECO:0000313" key="2">
    <source>
        <dbReference type="EMBL" id="CCH71264.1"/>
    </source>
</evidence>
<dbReference type="EC" id="4.1.3.27" evidence="2"/>
<feature type="transmembrane region" description="Helical" evidence="1">
    <location>
        <begin position="12"/>
        <end position="33"/>
    </location>
</feature>
<dbReference type="STRING" id="1193181.BN10_860011"/>
<dbReference type="AlphaFoldDB" id="N0E6B7"/>
<feature type="transmembrane region" description="Helical" evidence="1">
    <location>
        <begin position="39"/>
        <end position="58"/>
    </location>
</feature>
<evidence type="ECO:0000256" key="1">
    <source>
        <dbReference type="SAM" id="Phobius"/>
    </source>
</evidence>
<dbReference type="eggNOG" id="ENOG502ZNJH">
    <property type="taxonomic scope" value="Bacteria"/>
</dbReference>
<name>N0E6B7_9MICO</name>
<dbReference type="NCBIfam" id="NF041681">
    <property type="entry name" value="HGxxPAAW"/>
    <property type="match status" value="1"/>
</dbReference>
<dbReference type="RefSeq" id="WP_010851093.1">
    <property type="nucleotide sequence ID" value="NZ_HF570956.1"/>
</dbReference>
<keyword evidence="2" id="KW-0456">Lyase</keyword>
<dbReference type="OrthoDB" id="3872677at2"/>
<gene>
    <name evidence="2" type="ORF">BN10_860011</name>
</gene>
<protein>
    <submittedName>
        <fullName evidence="2">Anthranilate synthase component I</fullName>
        <ecNumber evidence="2">4.1.3.27</ecNumber>
    </submittedName>
</protein>
<keyword evidence="3" id="KW-1185">Reference proteome</keyword>
<dbReference type="GO" id="GO:0004049">
    <property type="term" value="F:anthranilate synthase activity"/>
    <property type="evidence" value="ECO:0007669"/>
    <property type="project" value="UniProtKB-EC"/>
</dbReference>
<keyword evidence="1" id="KW-1133">Transmembrane helix</keyword>
<organism evidence="2 3">
    <name type="scientific">Phycicoccus elongatus Lp2</name>
    <dbReference type="NCBI Taxonomy" id="1193181"/>
    <lineage>
        <taxon>Bacteria</taxon>
        <taxon>Bacillati</taxon>
        <taxon>Actinomycetota</taxon>
        <taxon>Actinomycetes</taxon>
        <taxon>Micrococcales</taxon>
        <taxon>Intrasporangiaceae</taxon>
        <taxon>Phycicoccus</taxon>
    </lineage>
</organism>
<dbReference type="EMBL" id="CAIZ01000159">
    <property type="protein sequence ID" value="CCH71264.1"/>
    <property type="molecule type" value="Genomic_DNA"/>
</dbReference>
<dbReference type="InterPro" id="IPR046550">
    <property type="entry name" value="DUF6704"/>
</dbReference>
<evidence type="ECO:0000313" key="3">
    <source>
        <dbReference type="Proteomes" id="UP000013167"/>
    </source>
</evidence>
<accession>N0E6B7</accession>